<evidence type="ECO:0008006" key="4">
    <source>
        <dbReference type="Google" id="ProtNLM"/>
    </source>
</evidence>
<dbReference type="PATRIC" id="fig|1280947.3.peg.1858"/>
<gene>
    <name evidence="2" type="ORF">HY30_16360</name>
</gene>
<dbReference type="OrthoDB" id="7629150at2"/>
<dbReference type="PROSITE" id="PS51257">
    <property type="entry name" value="PROKAR_LIPOPROTEIN"/>
    <property type="match status" value="1"/>
</dbReference>
<dbReference type="STRING" id="1280947.HY30_16360"/>
<keyword evidence="1" id="KW-0732">Signal</keyword>
<dbReference type="AlphaFoldDB" id="A0A062UHU5"/>
<sequence length="165" mass="17758">MKACVTSLALIAVTACATTSTDVAPRVTSDDLALVDGAGWTGTLVYRDYSPPYGDVTLQAEVDVSVTSDGLLLDMRYPGEPSANSTDMLSVATDGSRLGGDPVVARKEDQGEVRITTRAPCEDDDKPAICEHIYTFSKARFGLRKTVKFDGSSDTFQRNAYTFTR</sequence>
<keyword evidence="3" id="KW-1185">Reference proteome</keyword>
<dbReference type="EMBL" id="AWFG01000022">
    <property type="protein sequence ID" value="KCZ58357.1"/>
    <property type="molecule type" value="Genomic_DNA"/>
</dbReference>
<feature type="chain" id="PRO_5001618330" description="Lipoprotein" evidence="1">
    <location>
        <begin position="18"/>
        <end position="165"/>
    </location>
</feature>
<proteinExistence type="predicted"/>
<organism evidence="2 3">
    <name type="scientific">Hyphomonas chukchiensis</name>
    <dbReference type="NCBI Taxonomy" id="1280947"/>
    <lineage>
        <taxon>Bacteria</taxon>
        <taxon>Pseudomonadati</taxon>
        <taxon>Pseudomonadota</taxon>
        <taxon>Alphaproteobacteria</taxon>
        <taxon>Hyphomonadales</taxon>
        <taxon>Hyphomonadaceae</taxon>
        <taxon>Hyphomonas</taxon>
    </lineage>
</organism>
<evidence type="ECO:0000313" key="2">
    <source>
        <dbReference type="EMBL" id="KCZ58357.1"/>
    </source>
</evidence>
<protein>
    <recommendedName>
        <fullName evidence="4">Lipoprotein</fullName>
    </recommendedName>
</protein>
<reference evidence="2 3" key="1">
    <citation type="journal article" date="2014" name="Antonie Van Leeuwenhoek">
        <title>Hyphomonas beringensis sp. nov. and Hyphomonas chukchiensis sp. nov., isolated from surface seawater of the Bering Sea and Chukchi Sea.</title>
        <authorList>
            <person name="Li C."/>
            <person name="Lai Q."/>
            <person name="Li G."/>
            <person name="Dong C."/>
            <person name="Wang J."/>
            <person name="Liao Y."/>
            <person name="Shao Z."/>
        </authorList>
    </citation>
    <scope>NUCLEOTIDE SEQUENCE [LARGE SCALE GENOMIC DNA]</scope>
    <source>
        <strain evidence="2 3">BH-BN04-4</strain>
    </source>
</reference>
<dbReference type="eggNOG" id="ENOG50318YJ">
    <property type="taxonomic scope" value="Bacteria"/>
</dbReference>
<dbReference type="RefSeq" id="WP_034739460.1">
    <property type="nucleotide sequence ID" value="NZ_AWFG01000022.1"/>
</dbReference>
<evidence type="ECO:0000256" key="1">
    <source>
        <dbReference type="SAM" id="SignalP"/>
    </source>
</evidence>
<accession>A0A062UHU5</accession>
<feature type="signal peptide" evidence="1">
    <location>
        <begin position="1"/>
        <end position="17"/>
    </location>
</feature>
<evidence type="ECO:0000313" key="3">
    <source>
        <dbReference type="Proteomes" id="UP000027190"/>
    </source>
</evidence>
<name>A0A062UHU5_9PROT</name>
<comment type="caution">
    <text evidence="2">The sequence shown here is derived from an EMBL/GenBank/DDBJ whole genome shotgun (WGS) entry which is preliminary data.</text>
</comment>
<dbReference type="Proteomes" id="UP000027190">
    <property type="component" value="Unassembled WGS sequence"/>
</dbReference>